<comment type="similarity">
    <text evidence="2">Belongs to the COG2 family.</text>
</comment>
<feature type="compositionally biased region" description="Basic and acidic residues" evidence="10">
    <location>
        <begin position="662"/>
        <end position="676"/>
    </location>
</feature>
<dbReference type="InterPro" id="IPR024602">
    <property type="entry name" value="COG_su2_N"/>
</dbReference>
<evidence type="ECO:0000256" key="7">
    <source>
        <dbReference type="ARBA" id="ARBA00023136"/>
    </source>
</evidence>
<dbReference type="PANTHER" id="PTHR12961:SF0">
    <property type="entry name" value="CONSERVED OLIGOMERIC GOLGI COMPLEX SUBUNIT 2"/>
    <property type="match status" value="1"/>
</dbReference>
<dbReference type="GO" id="GO:0017119">
    <property type="term" value="C:Golgi transport complex"/>
    <property type="evidence" value="ECO:0007669"/>
    <property type="project" value="TreeGrafter"/>
</dbReference>
<comment type="subcellular location">
    <subcellularLocation>
        <location evidence="1">Golgi apparatus membrane</location>
        <topology evidence="1">Peripheral membrane protein</topology>
    </subcellularLocation>
</comment>
<accession>A0A1E3I953</accession>
<proteinExistence type="inferred from homology"/>
<feature type="domain" description="COG complex component COG2 C-terminal" evidence="12">
    <location>
        <begin position="403"/>
        <end position="684"/>
    </location>
</feature>
<evidence type="ECO:0000256" key="9">
    <source>
        <dbReference type="SAM" id="Coils"/>
    </source>
</evidence>
<keyword evidence="7" id="KW-0472">Membrane</keyword>
<dbReference type="GO" id="GO:0006891">
    <property type="term" value="P:intra-Golgi vesicle-mediated transport"/>
    <property type="evidence" value="ECO:0007669"/>
    <property type="project" value="TreeGrafter"/>
</dbReference>
<keyword evidence="6" id="KW-0333">Golgi apparatus</keyword>
<evidence type="ECO:0000256" key="5">
    <source>
        <dbReference type="ARBA" id="ARBA00022927"/>
    </source>
</evidence>
<reference evidence="13 14" key="1">
    <citation type="submission" date="2016-06" db="EMBL/GenBank/DDBJ databases">
        <title>Evolution of pathogenesis and genome organization in the Tremellales.</title>
        <authorList>
            <person name="Cuomo C."/>
            <person name="Litvintseva A."/>
            <person name="Heitman J."/>
            <person name="Chen Y."/>
            <person name="Sun S."/>
            <person name="Springer D."/>
            <person name="Dromer F."/>
            <person name="Young S."/>
            <person name="Zeng Q."/>
            <person name="Chapman S."/>
            <person name="Gujja S."/>
            <person name="Saif S."/>
            <person name="Birren B."/>
        </authorList>
    </citation>
    <scope>NUCLEOTIDE SEQUENCE [LARGE SCALE GENOMIC DNA]</scope>
    <source>
        <strain evidence="13 14">CBS 6039</strain>
    </source>
</reference>
<evidence type="ECO:0000256" key="8">
    <source>
        <dbReference type="ARBA" id="ARBA00031344"/>
    </source>
</evidence>
<name>A0A1E3I953_9TREE</name>
<dbReference type="InterPro" id="IPR009316">
    <property type="entry name" value="COG2"/>
</dbReference>
<dbReference type="AlphaFoldDB" id="A0A1E3I953"/>
<evidence type="ECO:0000256" key="10">
    <source>
        <dbReference type="SAM" id="MobiDB-lite"/>
    </source>
</evidence>
<feature type="region of interest" description="Disordered" evidence="10">
    <location>
        <begin position="1"/>
        <end position="29"/>
    </location>
</feature>
<dbReference type="STRING" id="1295533.A0A1E3I953"/>
<feature type="coiled-coil region" evidence="9">
    <location>
        <begin position="115"/>
        <end position="142"/>
    </location>
</feature>
<dbReference type="Pfam" id="PF06148">
    <property type="entry name" value="COG2_N"/>
    <property type="match status" value="1"/>
</dbReference>
<dbReference type="Pfam" id="PF12022">
    <property type="entry name" value="COG2_C"/>
    <property type="match status" value="1"/>
</dbReference>
<dbReference type="EMBL" id="AWGJ01000001">
    <property type="protein sequence ID" value="ODN84915.1"/>
    <property type="molecule type" value="Genomic_DNA"/>
</dbReference>
<keyword evidence="9" id="KW-0175">Coiled coil</keyword>
<evidence type="ECO:0000313" key="13">
    <source>
        <dbReference type="EMBL" id="ODN84915.1"/>
    </source>
</evidence>
<sequence>MAELAPPESEPRLSTSSTSSAHSLDLPSLQPLSHTHPLLSAPDFDPDAFLLSRIHIPLEELRGELREYLGQLREELVQLINDDYEEFLSLGTGLRGEEERLRMLSGPLLSVRSEVESVRDVLAEHQQKVQSKLDERASLRSEKALLDLLQRLFDTLSRAEVLLDQPHHDEQGKGKLVGRVASEYTQVVYLLNKAKAEGCAIVDVVQERISKIKKRISDDLSTVLVTELQNQDKAGLKHCLRIYELIEGWEEAEEVIRKDFQVYCRDAISTQALNPPTTPTVPLTPHPQQNSLTSLRLPPKFSSPLALLYNQLLTRVAIYQPLMDVGEEVSSKFDFFARVIWPEIGERIMEKLGGVIFAAGRPDELHRHLTTTYKFLELLESIAPSLRSVKTMRQSQTYLTFERRWQLPVYFQLRWKEIVSGVEQALAGQPSYTSKEKESEWALGQSEKVWKGVESCWREDVYVAELAPRFWRLTLQIVSRYGTYLKSTLDSYVITEENTSQEDTALRFAAAAIIDLEQIGARVRELQVVKELDLADHLKPSTSLYISKIESILIRRCLDPLKLIRSIASQFRASTPNPTAPSQASYYVPSVLKPLRAVYGQRPELKERHSEELGGRVVDEVLKNFASTLASVKKTEDLLRKHRKSKKTTGFSSFFGGGAAAEEGKGEEGEKEEERFAAQMKVDIKALREDAESLGVEVEGMESWKELVGVCEGTAN</sequence>
<keyword evidence="14" id="KW-1185">Reference proteome</keyword>
<gene>
    <name evidence="13" type="ORF">L202_00766</name>
</gene>
<evidence type="ECO:0000256" key="4">
    <source>
        <dbReference type="ARBA" id="ARBA00022448"/>
    </source>
</evidence>
<dbReference type="OrthoDB" id="332281at2759"/>
<evidence type="ECO:0000313" key="14">
    <source>
        <dbReference type="Proteomes" id="UP000094065"/>
    </source>
</evidence>
<feature type="domain" description="Conserved oligomeric Golgi complex subunit 2 N-terminal" evidence="11">
    <location>
        <begin position="34"/>
        <end position="104"/>
    </location>
</feature>
<evidence type="ECO:0000259" key="12">
    <source>
        <dbReference type="Pfam" id="PF12022"/>
    </source>
</evidence>
<comment type="caution">
    <text evidence="13">The sequence shown here is derived from an EMBL/GenBank/DDBJ whole genome shotgun (WGS) entry which is preliminary data.</text>
</comment>
<dbReference type="GO" id="GO:0015031">
    <property type="term" value="P:protein transport"/>
    <property type="evidence" value="ECO:0007669"/>
    <property type="project" value="UniProtKB-KW"/>
</dbReference>
<keyword evidence="4" id="KW-0813">Transport</keyword>
<dbReference type="GO" id="GO:0007030">
    <property type="term" value="P:Golgi organization"/>
    <property type="evidence" value="ECO:0007669"/>
    <property type="project" value="InterPro"/>
</dbReference>
<evidence type="ECO:0000256" key="2">
    <source>
        <dbReference type="ARBA" id="ARBA00007603"/>
    </source>
</evidence>
<evidence type="ECO:0000259" key="11">
    <source>
        <dbReference type="Pfam" id="PF06148"/>
    </source>
</evidence>
<evidence type="ECO:0000256" key="3">
    <source>
        <dbReference type="ARBA" id="ARBA00020977"/>
    </source>
</evidence>
<protein>
    <recommendedName>
        <fullName evidence="3">Conserved oligomeric Golgi complex subunit 2</fullName>
    </recommendedName>
    <alternativeName>
        <fullName evidence="8">Component of oligomeric Golgi complex 2</fullName>
    </alternativeName>
</protein>
<organism evidence="13 14">
    <name type="scientific">Cryptococcus amylolentus CBS 6039</name>
    <dbReference type="NCBI Taxonomy" id="1295533"/>
    <lineage>
        <taxon>Eukaryota</taxon>
        <taxon>Fungi</taxon>
        <taxon>Dikarya</taxon>
        <taxon>Basidiomycota</taxon>
        <taxon>Agaricomycotina</taxon>
        <taxon>Tremellomycetes</taxon>
        <taxon>Tremellales</taxon>
        <taxon>Cryptococcaceae</taxon>
        <taxon>Cryptococcus</taxon>
    </lineage>
</organism>
<feature type="region of interest" description="Disordered" evidence="10">
    <location>
        <begin position="650"/>
        <end position="676"/>
    </location>
</feature>
<dbReference type="RefSeq" id="XP_018998718.1">
    <property type="nucleotide sequence ID" value="XM_019134013.1"/>
</dbReference>
<evidence type="ECO:0000256" key="6">
    <source>
        <dbReference type="ARBA" id="ARBA00023034"/>
    </source>
</evidence>
<dbReference type="PANTHER" id="PTHR12961">
    <property type="entry name" value="CONSERVED OLIGOMERIC GOLGI COMPLEX COMPONENT 2"/>
    <property type="match status" value="1"/>
</dbReference>
<dbReference type="Proteomes" id="UP000094065">
    <property type="component" value="Unassembled WGS sequence"/>
</dbReference>
<dbReference type="GeneID" id="30152075"/>
<feature type="compositionally biased region" description="Low complexity" evidence="10">
    <location>
        <begin position="12"/>
        <end position="28"/>
    </location>
</feature>
<dbReference type="GO" id="GO:0000139">
    <property type="term" value="C:Golgi membrane"/>
    <property type="evidence" value="ECO:0007669"/>
    <property type="project" value="UniProtKB-SubCell"/>
</dbReference>
<dbReference type="InterPro" id="IPR024603">
    <property type="entry name" value="COG_complex_COG2_C"/>
</dbReference>
<keyword evidence="5" id="KW-0653">Protein transport</keyword>
<evidence type="ECO:0000256" key="1">
    <source>
        <dbReference type="ARBA" id="ARBA00004395"/>
    </source>
</evidence>